<evidence type="ECO:0000313" key="4">
    <source>
        <dbReference type="Proteomes" id="UP000664859"/>
    </source>
</evidence>
<dbReference type="EMBL" id="JAFCMP010000334">
    <property type="protein sequence ID" value="KAG5181397.1"/>
    <property type="molecule type" value="Genomic_DNA"/>
</dbReference>
<organism evidence="3 4">
    <name type="scientific">Tribonema minus</name>
    <dbReference type="NCBI Taxonomy" id="303371"/>
    <lineage>
        <taxon>Eukaryota</taxon>
        <taxon>Sar</taxon>
        <taxon>Stramenopiles</taxon>
        <taxon>Ochrophyta</taxon>
        <taxon>PX clade</taxon>
        <taxon>Xanthophyceae</taxon>
        <taxon>Tribonematales</taxon>
        <taxon>Tribonemataceae</taxon>
        <taxon>Tribonema</taxon>
    </lineage>
</organism>
<keyword evidence="4" id="KW-1185">Reference proteome</keyword>
<dbReference type="InterPro" id="IPR002885">
    <property type="entry name" value="PPR_rpt"/>
</dbReference>
<proteinExistence type="predicted"/>
<evidence type="ECO:0000313" key="3">
    <source>
        <dbReference type="EMBL" id="KAG5181397.1"/>
    </source>
</evidence>
<feature type="repeat" description="PPR" evidence="2">
    <location>
        <begin position="105"/>
        <end position="139"/>
    </location>
</feature>
<dbReference type="PANTHER" id="PTHR47447:SF17">
    <property type="entry name" value="OS12G0638900 PROTEIN"/>
    <property type="match status" value="1"/>
</dbReference>
<dbReference type="InterPro" id="IPR011990">
    <property type="entry name" value="TPR-like_helical_dom_sf"/>
</dbReference>
<accession>A0A835YTM6</accession>
<evidence type="ECO:0000256" key="2">
    <source>
        <dbReference type="PROSITE-ProRule" id="PRU00708"/>
    </source>
</evidence>
<comment type="caution">
    <text evidence="3">The sequence shown here is derived from an EMBL/GenBank/DDBJ whole genome shotgun (WGS) entry which is preliminary data.</text>
</comment>
<dbReference type="Pfam" id="PF01535">
    <property type="entry name" value="PPR"/>
    <property type="match status" value="2"/>
</dbReference>
<keyword evidence="1" id="KW-0677">Repeat</keyword>
<dbReference type="Proteomes" id="UP000664859">
    <property type="component" value="Unassembled WGS sequence"/>
</dbReference>
<evidence type="ECO:0008006" key="5">
    <source>
        <dbReference type="Google" id="ProtNLM"/>
    </source>
</evidence>
<reference evidence="3" key="1">
    <citation type="submission" date="2021-02" db="EMBL/GenBank/DDBJ databases">
        <title>First Annotated Genome of the Yellow-green Alga Tribonema minus.</title>
        <authorList>
            <person name="Mahan K.M."/>
        </authorList>
    </citation>
    <scope>NUCLEOTIDE SEQUENCE</scope>
    <source>
        <strain evidence="3">UTEX B ZZ1240</strain>
    </source>
</reference>
<protein>
    <recommendedName>
        <fullName evidence="5">Pentacotripeptide-repeat region of PRORP domain-containing protein</fullName>
    </recommendedName>
</protein>
<dbReference type="AlphaFoldDB" id="A0A835YTM6"/>
<name>A0A835YTM6_9STRA</name>
<evidence type="ECO:0000256" key="1">
    <source>
        <dbReference type="ARBA" id="ARBA00022737"/>
    </source>
</evidence>
<dbReference type="Gene3D" id="1.25.40.10">
    <property type="entry name" value="Tetratricopeptide repeat domain"/>
    <property type="match status" value="2"/>
</dbReference>
<sequence>MARRWREVLARLDTVEGELGGTWRLCAAVTDAAPAAVACGRLAEVDRQLHSMQRASGHRAGWVFYLDAMNICACAGDWRRALALLDGMEAIGVDTKTTTTGEDISFIFFNMAIRACMEAGRTAEADAILAQMIAAGDKPTLLNRSTLVGLHDKCGSVARALDILQQARDAAAEGSRHDPNVQTYTSTMEVREPAAWQQERDTKWLGDIVTDAALAMLAECGSPAEAMQLLDSFERALGRPAGCDVLKVYARAGAWRRALALLYRLEASVAHTNVFNEADYLFFNGAIDACMKAGRTAEADVILERALARWRRSDGDGVHSSVALSGAE</sequence>
<dbReference type="NCBIfam" id="TIGR00756">
    <property type="entry name" value="PPR"/>
    <property type="match status" value="1"/>
</dbReference>
<gene>
    <name evidence="3" type="ORF">JKP88DRAFT_273482</name>
</gene>
<dbReference type="PROSITE" id="PS51375">
    <property type="entry name" value="PPR"/>
    <property type="match status" value="1"/>
</dbReference>
<dbReference type="PANTHER" id="PTHR47447">
    <property type="entry name" value="OS03G0856100 PROTEIN"/>
    <property type="match status" value="1"/>
</dbReference>